<accession>A0A7L5BU35</accession>
<name>A0A7L5BU35_9RHOB</name>
<organism evidence="1 2">
    <name type="scientific">Pikeienuella piscinae</name>
    <dbReference type="NCBI Taxonomy" id="2748098"/>
    <lineage>
        <taxon>Bacteria</taxon>
        <taxon>Pseudomonadati</taxon>
        <taxon>Pseudomonadota</taxon>
        <taxon>Alphaproteobacteria</taxon>
        <taxon>Rhodobacterales</taxon>
        <taxon>Paracoccaceae</taxon>
        <taxon>Pikeienuella</taxon>
    </lineage>
</organism>
<dbReference type="Proteomes" id="UP000503336">
    <property type="component" value="Chromosome"/>
</dbReference>
<protein>
    <recommendedName>
        <fullName evidence="3">PqqD family peptide modification chaperone</fullName>
    </recommendedName>
</protein>
<dbReference type="AlphaFoldDB" id="A0A7L5BU35"/>
<evidence type="ECO:0000313" key="2">
    <source>
        <dbReference type="Proteomes" id="UP000503336"/>
    </source>
</evidence>
<dbReference type="EMBL" id="CP049056">
    <property type="protein sequence ID" value="QIE55072.1"/>
    <property type="molecule type" value="Genomic_DNA"/>
</dbReference>
<evidence type="ECO:0000313" key="1">
    <source>
        <dbReference type="EMBL" id="QIE55072.1"/>
    </source>
</evidence>
<dbReference type="KEGG" id="hdh:G5B40_06140"/>
<keyword evidence="2" id="KW-1185">Reference proteome</keyword>
<gene>
    <name evidence="1" type="ORF">G5B40_06140</name>
</gene>
<reference evidence="1 2" key="1">
    <citation type="submission" date="2020-02" db="EMBL/GenBank/DDBJ databases">
        <title>complete genome sequence of Rhodobacteraceae bacterium.</title>
        <authorList>
            <person name="Park J."/>
            <person name="Kim Y.-S."/>
            <person name="Kim K.-H."/>
        </authorList>
    </citation>
    <scope>NUCLEOTIDE SEQUENCE [LARGE SCALE GENOMIC DNA]</scope>
    <source>
        <strain evidence="1 2">RR4-56</strain>
    </source>
</reference>
<dbReference type="SUPFAM" id="SSF53795">
    <property type="entry name" value="PEP carboxykinase-like"/>
    <property type="match status" value="1"/>
</dbReference>
<dbReference type="Gene3D" id="3.40.50.300">
    <property type="entry name" value="P-loop containing nucleotide triphosphate hydrolases"/>
    <property type="match status" value="1"/>
</dbReference>
<evidence type="ECO:0008006" key="3">
    <source>
        <dbReference type="Google" id="ProtNLM"/>
    </source>
</evidence>
<proteinExistence type="predicted"/>
<dbReference type="RefSeq" id="WP_165096358.1">
    <property type="nucleotide sequence ID" value="NZ_CP049056.1"/>
</dbReference>
<dbReference type="InterPro" id="IPR027417">
    <property type="entry name" value="P-loop_NTPase"/>
</dbReference>
<sequence length="381" mass="40054">MTPQSGYALLVAAHGVRLTRVKGKPVLFSAADQLVFLTNDFVAAIWAHVQAGVTQAEFSRLARDAGLDGKEILSGLLESGVVTFLGAEDGPATLTAHAHLKLGDVIVLIGFGGPRAEAVFRESFGHLTTSPSPSAAHLLALESAGGICGSECGGAADWVEWRRAGAALKELLTGIALERSDRTALHAATLSQDGDALLLFGPPGAGKSTLAAALGVSGFNLDGDDIALLQSDGGVLALQFPITVKSESWSLLSGRYPELARLETYERSDGQSVRYLTPQGAGAPEPRRARLIVRLERAEVGEARLDDIPVEQALAVALDGGWSSDERLSLESFDALIACVDAATCFRLRYSDIDDAVATIGAAWSEARRGSDPADPRTPWM</sequence>